<reference evidence="1 2" key="1">
    <citation type="submission" date="2019-01" db="EMBL/GenBank/DDBJ databases">
        <title>Sequencing of cultivated peanut Arachis hypogaea provides insights into genome evolution and oil improvement.</title>
        <authorList>
            <person name="Chen X."/>
        </authorList>
    </citation>
    <scope>NUCLEOTIDE SEQUENCE [LARGE SCALE GENOMIC DNA]</scope>
    <source>
        <strain evidence="2">cv. Fuhuasheng</strain>
        <tissue evidence="1">Leaves</tissue>
    </source>
</reference>
<gene>
    <name evidence="1" type="ORF">Ahy_A05g022915</name>
</gene>
<keyword evidence="2" id="KW-1185">Reference proteome</keyword>
<protein>
    <submittedName>
        <fullName evidence="1">Uncharacterized protein</fullName>
    </submittedName>
</protein>
<dbReference type="Proteomes" id="UP000289738">
    <property type="component" value="Chromosome A05"/>
</dbReference>
<accession>A0A445D1T9</accession>
<sequence length="130" mass="14262">MSISGGAALHKLQKSGQTPFLLLRFSCQSSILGLRPTSPFGVANVEMRPRANSIPLVEVFGKLHSSCRRSILGLRPTSQFGVANVGNSSQNPTGTRNEEWVCTVKTIWESESENTYNRNEERRNGVDVAV</sequence>
<dbReference type="AlphaFoldDB" id="A0A445D1T9"/>
<name>A0A445D1T9_ARAHY</name>
<dbReference type="EMBL" id="SDMP01000005">
    <property type="protein sequence ID" value="RYR57179.1"/>
    <property type="molecule type" value="Genomic_DNA"/>
</dbReference>
<evidence type="ECO:0000313" key="2">
    <source>
        <dbReference type="Proteomes" id="UP000289738"/>
    </source>
</evidence>
<comment type="caution">
    <text evidence="1">The sequence shown here is derived from an EMBL/GenBank/DDBJ whole genome shotgun (WGS) entry which is preliminary data.</text>
</comment>
<evidence type="ECO:0000313" key="1">
    <source>
        <dbReference type="EMBL" id="RYR57179.1"/>
    </source>
</evidence>
<organism evidence="1 2">
    <name type="scientific">Arachis hypogaea</name>
    <name type="common">Peanut</name>
    <dbReference type="NCBI Taxonomy" id="3818"/>
    <lineage>
        <taxon>Eukaryota</taxon>
        <taxon>Viridiplantae</taxon>
        <taxon>Streptophyta</taxon>
        <taxon>Embryophyta</taxon>
        <taxon>Tracheophyta</taxon>
        <taxon>Spermatophyta</taxon>
        <taxon>Magnoliopsida</taxon>
        <taxon>eudicotyledons</taxon>
        <taxon>Gunneridae</taxon>
        <taxon>Pentapetalae</taxon>
        <taxon>rosids</taxon>
        <taxon>fabids</taxon>
        <taxon>Fabales</taxon>
        <taxon>Fabaceae</taxon>
        <taxon>Papilionoideae</taxon>
        <taxon>50 kb inversion clade</taxon>
        <taxon>dalbergioids sensu lato</taxon>
        <taxon>Dalbergieae</taxon>
        <taxon>Pterocarpus clade</taxon>
        <taxon>Arachis</taxon>
    </lineage>
</organism>
<proteinExistence type="predicted"/>